<evidence type="ECO:0000256" key="1">
    <source>
        <dbReference type="SAM" id="Phobius"/>
    </source>
</evidence>
<dbReference type="GeneID" id="96866813"/>
<evidence type="ECO:0000313" key="2">
    <source>
        <dbReference type="EMBL" id="QHG89533.1"/>
    </source>
</evidence>
<dbReference type="NCBIfam" id="NF045750">
    <property type="entry name" value="MPN338"/>
    <property type="match status" value="1"/>
</dbReference>
<protein>
    <submittedName>
        <fullName evidence="2">Uncharacterized protein</fullName>
    </submittedName>
</protein>
<dbReference type="KEGG" id="miw:EER00_01290"/>
<feature type="transmembrane region" description="Helical" evidence="1">
    <location>
        <begin position="638"/>
        <end position="660"/>
    </location>
</feature>
<dbReference type="AlphaFoldDB" id="A0A6P1LKU7"/>
<sequence>MANKKSVTTQKKEFNGLKIKNLTPFYIDEINDKFFTSLQNHPNRFFVNKVLPKIQKNMDEDELEKFVEIDNLTKNNKIKLMLNLALKKIASKTGSENCDLFFVQETDKFNEPLYIKNIIPESDVEVLGDTSLDRKYDFAIDINPNSYLYTYISQLQLSFFLDDESKLLSGGFSFNKVFNDSEGIDFLECVDKIYFYNLIKHFINKQLFPLSLNNILHMLENYQPSNKKSIKPTDKAKVKVDFQQITIESLHQNWINFVNRKFLYFNDVSEKTKNYIEKDLFFSILTSSLIALCLYEELKIYFTSQKPEFILKLLDKPSLLKEDPNQNSEIDFFELANYLRTTYLDRDKIISIKNIKSAEDIADTLIEQETFEVDSLISPIFSVEVYLKSKTPIISEYDLFDKNKNLKMIYLLTISPELFGMDYSTGHFIEYKQLVDIVNKNSFVLSKLSESLSEKIENSCCELNYDYITFLSNKPSMLLIKNNTEVFQKSLLDANNSSGLYEYYMWAQIYSQSRLWKMKDIELEFNYDLYHNIDIYHKEKLKSLENLILNWYDDFFEIFHIKHIVKKIDQLSELKTSIEMLINKIRQRDELSKKDKERKSVLFAYIIASLIGFINYLGMVYTILTVVDVNSGLSTGNIVAISVATFLALILVAIFGYFSFKVLSAKYRKKR</sequence>
<evidence type="ECO:0000313" key="3">
    <source>
        <dbReference type="Proteomes" id="UP000464283"/>
    </source>
</evidence>
<reference evidence="3" key="1">
    <citation type="submission" date="2018-11" db="EMBL/GenBank/DDBJ databases">
        <title>The first complete genome sequence of Mycoplasma iowae strain 695.</title>
        <authorList>
            <person name="Ghanem M."/>
            <person name="El-Gazzar M."/>
        </authorList>
    </citation>
    <scope>NUCLEOTIDE SEQUENCE [LARGE SCALE GENOMIC DNA]</scope>
    <source>
        <strain evidence="3">695</strain>
    </source>
</reference>
<keyword evidence="1" id="KW-1133">Transmembrane helix</keyword>
<accession>A0A6P1LKU7</accession>
<gene>
    <name evidence="2" type="ORF">EER00_01290</name>
</gene>
<proteinExistence type="predicted"/>
<keyword evidence="1" id="KW-0812">Transmembrane</keyword>
<dbReference type="RefSeq" id="WP_129692617.1">
    <property type="nucleotide sequence ID" value="NZ_CP033512.2"/>
</dbReference>
<name>A0A6P1LKU7_MALIO</name>
<dbReference type="EMBL" id="CP033512">
    <property type="protein sequence ID" value="QHG89533.1"/>
    <property type="molecule type" value="Genomic_DNA"/>
</dbReference>
<organism evidence="2 3">
    <name type="scientific">Malacoplasma iowae 695</name>
    <dbReference type="NCBI Taxonomy" id="1048830"/>
    <lineage>
        <taxon>Bacteria</taxon>
        <taxon>Bacillati</taxon>
        <taxon>Mycoplasmatota</taxon>
        <taxon>Mycoplasmoidales</taxon>
        <taxon>Mycoplasmoidaceae</taxon>
        <taxon>Malacoplasma</taxon>
    </lineage>
</organism>
<feature type="transmembrane region" description="Helical" evidence="1">
    <location>
        <begin position="602"/>
        <end position="626"/>
    </location>
</feature>
<keyword evidence="1" id="KW-0472">Membrane</keyword>
<dbReference type="Proteomes" id="UP000464283">
    <property type="component" value="Chromosome"/>
</dbReference>